<dbReference type="EMBL" id="PTJD01000001">
    <property type="protein sequence ID" value="PPK98734.1"/>
    <property type="molecule type" value="Genomic_DNA"/>
</dbReference>
<dbReference type="RefSeq" id="WP_104431089.1">
    <property type="nucleotide sequence ID" value="NZ_PTJD01000001.1"/>
</dbReference>
<dbReference type="Proteomes" id="UP000239485">
    <property type="component" value="Unassembled WGS sequence"/>
</dbReference>
<accession>A0A2S6IWK1</accession>
<evidence type="ECO:0000256" key="1">
    <source>
        <dbReference type="SAM" id="MobiDB-lite"/>
    </source>
</evidence>
<evidence type="ECO:0000313" key="3">
    <source>
        <dbReference type="Proteomes" id="UP000239485"/>
    </source>
</evidence>
<dbReference type="InterPro" id="IPR043746">
    <property type="entry name" value="DUF5691"/>
</dbReference>
<dbReference type="AlphaFoldDB" id="A0A2S6IWK1"/>
<keyword evidence="3" id="KW-1185">Reference proteome</keyword>
<evidence type="ECO:0000313" key="2">
    <source>
        <dbReference type="EMBL" id="PPK98734.1"/>
    </source>
</evidence>
<gene>
    <name evidence="2" type="ORF">CLV92_101434</name>
</gene>
<dbReference type="OrthoDB" id="262508at2"/>
<protein>
    <submittedName>
        <fullName evidence="2">Uncharacterized protein</fullName>
    </submittedName>
</protein>
<comment type="caution">
    <text evidence="2">The sequence shown here is derived from an EMBL/GenBank/DDBJ whole genome shotgun (WGS) entry which is preliminary data.</text>
</comment>
<organism evidence="2 3">
    <name type="scientific">Kineococcus xinjiangensis</name>
    <dbReference type="NCBI Taxonomy" id="512762"/>
    <lineage>
        <taxon>Bacteria</taxon>
        <taxon>Bacillati</taxon>
        <taxon>Actinomycetota</taxon>
        <taxon>Actinomycetes</taxon>
        <taxon>Kineosporiales</taxon>
        <taxon>Kineosporiaceae</taxon>
        <taxon>Kineococcus</taxon>
    </lineage>
</organism>
<reference evidence="2 3" key="1">
    <citation type="submission" date="2018-02" db="EMBL/GenBank/DDBJ databases">
        <title>Genomic Encyclopedia of Archaeal and Bacterial Type Strains, Phase II (KMG-II): from individual species to whole genera.</title>
        <authorList>
            <person name="Goeker M."/>
        </authorList>
    </citation>
    <scope>NUCLEOTIDE SEQUENCE [LARGE SCALE GENOMIC DNA]</scope>
    <source>
        <strain evidence="2 3">DSM 22857</strain>
    </source>
</reference>
<dbReference type="Pfam" id="PF18944">
    <property type="entry name" value="DUF5691"/>
    <property type="match status" value="1"/>
</dbReference>
<proteinExistence type="predicted"/>
<sequence>MSGTDPAPLSFDDLVGAALLGTARRPVDPAGLPGAVGASAAGLPGGDPAALLLDAAALAVVHERAGVLPLRGQQPAPAAGEEAGRVAGPAAADRLGGLLARAGTQDGDALLALWLDAAAAAGVLAPPVLLPDLLEVATRSRATAARVAAVAGERGRWLAQWRPTWAGALSRHTPLGTSSGTAAPAPRQPGDPAQDPAWAHGAPAGRRAWLAALRATDPAAAREVLATSWASERGEDREALLPLLRDGLGPDDEPLLEVALRDRRAAVREVAAALLAALPGSVHGRRSAELALRHVRVERRRLRRTLVVTLPDLDPGEARALGVPPAPHGTGARQWQLQHLVAAAPLAVWEDTLGGNAEDLVALPVADDLYAVLHAGWAEAARTQQDAAWARALLAAGTTRDLAALALVLPPQERATVAAAALDADDGRDRRSRLPPSAELLRVLSGVPAPWPEPLAPSVVTWVRRVRRAAVWYDRPVVHLAGLRLPCDESTEAALRAAAAALPDDAPLAPDVSGAADTLSFRRHMLEELR</sequence>
<feature type="region of interest" description="Disordered" evidence="1">
    <location>
        <begin position="169"/>
        <end position="201"/>
    </location>
</feature>
<name>A0A2S6IWK1_9ACTN</name>